<dbReference type="Proteomes" id="UP000485058">
    <property type="component" value="Unassembled WGS sequence"/>
</dbReference>
<proteinExistence type="predicted"/>
<evidence type="ECO:0000313" key="1">
    <source>
        <dbReference type="EMBL" id="GFH16875.1"/>
    </source>
</evidence>
<dbReference type="AlphaFoldDB" id="A0A699Z5N4"/>
<dbReference type="EMBL" id="BLLF01001064">
    <property type="protein sequence ID" value="GFH16875.1"/>
    <property type="molecule type" value="Genomic_DNA"/>
</dbReference>
<organism evidence="1 2">
    <name type="scientific">Haematococcus lacustris</name>
    <name type="common">Green alga</name>
    <name type="synonym">Haematococcus pluvialis</name>
    <dbReference type="NCBI Taxonomy" id="44745"/>
    <lineage>
        <taxon>Eukaryota</taxon>
        <taxon>Viridiplantae</taxon>
        <taxon>Chlorophyta</taxon>
        <taxon>core chlorophytes</taxon>
        <taxon>Chlorophyceae</taxon>
        <taxon>CS clade</taxon>
        <taxon>Chlamydomonadales</taxon>
        <taxon>Haematococcaceae</taxon>
        <taxon>Haematococcus</taxon>
    </lineage>
</organism>
<accession>A0A699Z5N4</accession>
<gene>
    <name evidence="1" type="ORF">HaLaN_13389</name>
</gene>
<keyword evidence="2" id="KW-1185">Reference proteome</keyword>
<name>A0A699Z5N4_HAELA</name>
<reference evidence="1 2" key="1">
    <citation type="submission" date="2020-02" db="EMBL/GenBank/DDBJ databases">
        <title>Draft genome sequence of Haematococcus lacustris strain NIES-144.</title>
        <authorList>
            <person name="Morimoto D."/>
            <person name="Nakagawa S."/>
            <person name="Yoshida T."/>
            <person name="Sawayama S."/>
        </authorList>
    </citation>
    <scope>NUCLEOTIDE SEQUENCE [LARGE SCALE GENOMIC DNA]</scope>
    <source>
        <strain evidence="1 2">NIES-144</strain>
    </source>
</reference>
<sequence>MDVKRLSGGSKAAAAPSSAAYDAETRSAVSVAPPGTGSGAVTAHAVSARLLRLDCARLAKLLAATEGALVKLGSAASQQESTLEQLQLVLDDAMMVVIKLKRPQRTGQVAAEVAEIVSKGVLGDLRDRLKACIESLESASSAAAGELSILGRASFKESEALASSAWGSAPSSLAGSTRTSEELSNLQVAGADTPDSLLNAADVKVVTMQAMAESRGFAPGTVAKRHPLAPMEAERVHLIKKHKMEGLWQVVNVTDVLNNLRDKFQAAYVATYIVGWHSNYLLESQCFDGAMFADPLLCAVDPGVADQAQRLGTPGSDPLIEEFVSLVQTGAQLIAGGLAIQHVGTPLIMDGMHIGSVCVLHPPTSWGPDTEALLLASAKEIAARLKAIISNQATPHEVPVPPLVAATGGPTKPVAIQDL</sequence>
<protein>
    <recommendedName>
        <fullName evidence="3">GAF domain-containing protein</fullName>
    </recommendedName>
</protein>
<comment type="caution">
    <text evidence="1">The sequence shown here is derived from an EMBL/GenBank/DDBJ whole genome shotgun (WGS) entry which is preliminary data.</text>
</comment>
<evidence type="ECO:0000313" key="2">
    <source>
        <dbReference type="Proteomes" id="UP000485058"/>
    </source>
</evidence>
<evidence type="ECO:0008006" key="3">
    <source>
        <dbReference type="Google" id="ProtNLM"/>
    </source>
</evidence>